<organism evidence="2 3">
    <name type="scientific">Crotalaria pallida</name>
    <name type="common">Smooth rattlebox</name>
    <name type="synonym">Crotalaria striata</name>
    <dbReference type="NCBI Taxonomy" id="3830"/>
    <lineage>
        <taxon>Eukaryota</taxon>
        <taxon>Viridiplantae</taxon>
        <taxon>Streptophyta</taxon>
        <taxon>Embryophyta</taxon>
        <taxon>Tracheophyta</taxon>
        <taxon>Spermatophyta</taxon>
        <taxon>Magnoliopsida</taxon>
        <taxon>eudicotyledons</taxon>
        <taxon>Gunneridae</taxon>
        <taxon>Pentapetalae</taxon>
        <taxon>rosids</taxon>
        <taxon>fabids</taxon>
        <taxon>Fabales</taxon>
        <taxon>Fabaceae</taxon>
        <taxon>Papilionoideae</taxon>
        <taxon>50 kb inversion clade</taxon>
        <taxon>genistoids sensu lato</taxon>
        <taxon>core genistoids</taxon>
        <taxon>Crotalarieae</taxon>
        <taxon>Crotalaria</taxon>
    </lineage>
</organism>
<evidence type="ECO:0000313" key="2">
    <source>
        <dbReference type="EMBL" id="KAK7274982.1"/>
    </source>
</evidence>
<dbReference type="Proteomes" id="UP001372338">
    <property type="component" value="Unassembled WGS sequence"/>
</dbReference>
<feature type="compositionally biased region" description="Basic and acidic residues" evidence="1">
    <location>
        <begin position="128"/>
        <end position="143"/>
    </location>
</feature>
<sequence length="283" mass="31682">MATPTTVNATPATKESKNETAFLPNKEIIEEKRDREKEILADTQVMEKETFNSSPFGPWMLVKRYTKLKGKSGLLKENIAGMASTNKGGINVRKSRFDPLYSDDEIIMEDNNMEHVETMKEYDNLEVLENRPTRQQGKKEMRFRNPHAGKNPQTKQLKGPAQLQKGKSASQTKAHIEGKQKPPTWKGETNVSSPTREDNTSTKRTTDVRHLQTMKILSKTNPGLLDNHITQIVLPSKEAIDFVHMQSALKQTVAARNKPPDPDSMVKNPLSSSAKASMSQGAV</sequence>
<accession>A0AAN9FES0</accession>
<feature type="region of interest" description="Disordered" evidence="1">
    <location>
        <begin position="128"/>
        <end position="210"/>
    </location>
</feature>
<feature type="compositionally biased region" description="Basic and acidic residues" evidence="1">
    <location>
        <begin position="195"/>
        <end position="210"/>
    </location>
</feature>
<feature type="compositionally biased region" description="Low complexity" evidence="1">
    <location>
        <begin position="1"/>
        <end position="13"/>
    </location>
</feature>
<dbReference type="EMBL" id="JAYWIO010000003">
    <property type="protein sequence ID" value="KAK7274982.1"/>
    <property type="molecule type" value="Genomic_DNA"/>
</dbReference>
<name>A0AAN9FES0_CROPI</name>
<feature type="region of interest" description="Disordered" evidence="1">
    <location>
        <begin position="253"/>
        <end position="283"/>
    </location>
</feature>
<evidence type="ECO:0000256" key="1">
    <source>
        <dbReference type="SAM" id="MobiDB-lite"/>
    </source>
</evidence>
<feature type="compositionally biased region" description="Polar residues" evidence="1">
    <location>
        <begin position="269"/>
        <end position="283"/>
    </location>
</feature>
<protein>
    <submittedName>
        <fullName evidence="2">Uncharacterized protein</fullName>
    </submittedName>
</protein>
<keyword evidence="3" id="KW-1185">Reference proteome</keyword>
<gene>
    <name evidence="2" type="ORF">RIF29_16086</name>
</gene>
<evidence type="ECO:0000313" key="3">
    <source>
        <dbReference type="Proteomes" id="UP001372338"/>
    </source>
</evidence>
<dbReference type="AlphaFoldDB" id="A0AAN9FES0"/>
<reference evidence="2 3" key="1">
    <citation type="submission" date="2024-01" db="EMBL/GenBank/DDBJ databases">
        <title>The genomes of 5 underutilized Papilionoideae crops provide insights into root nodulation and disease resistanc.</title>
        <authorList>
            <person name="Yuan L."/>
        </authorList>
    </citation>
    <scope>NUCLEOTIDE SEQUENCE [LARGE SCALE GENOMIC DNA]</scope>
    <source>
        <strain evidence="2">ZHUSHIDOU_FW_LH</strain>
        <tissue evidence="2">Leaf</tissue>
    </source>
</reference>
<proteinExistence type="predicted"/>
<feature type="region of interest" description="Disordered" evidence="1">
    <location>
        <begin position="1"/>
        <end position="20"/>
    </location>
</feature>
<comment type="caution">
    <text evidence="2">The sequence shown here is derived from an EMBL/GenBank/DDBJ whole genome shotgun (WGS) entry which is preliminary data.</text>
</comment>